<dbReference type="EMBL" id="BGPR01007259">
    <property type="protein sequence ID" value="GBN25562.1"/>
    <property type="molecule type" value="Genomic_DNA"/>
</dbReference>
<reference evidence="2 3" key="1">
    <citation type="journal article" date="2019" name="Sci. Rep.">
        <title>Orb-weaving spider Araneus ventricosus genome elucidates the spidroin gene catalogue.</title>
        <authorList>
            <person name="Kono N."/>
            <person name="Nakamura H."/>
            <person name="Ohtoshi R."/>
            <person name="Moran D.A.P."/>
            <person name="Shinohara A."/>
            <person name="Yoshida Y."/>
            <person name="Fujiwara M."/>
            <person name="Mori M."/>
            <person name="Tomita M."/>
            <person name="Arakawa K."/>
        </authorList>
    </citation>
    <scope>NUCLEOTIDE SEQUENCE [LARGE SCALE GENOMIC DNA]</scope>
</reference>
<dbReference type="AlphaFoldDB" id="A0A4Y2MGE6"/>
<feature type="region of interest" description="Disordered" evidence="1">
    <location>
        <begin position="152"/>
        <end position="171"/>
    </location>
</feature>
<name>A0A4Y2MGE6_ARAVE</name>
<accession>A0A4Y2MGE6</accession>
<comment type="caution">
    <text evidence="2">The sequence shown here is derived from an EMBL/GenBank/DDBJ whole genome shotgun (WGS) entry which is preliminary data.</text>
</comment>
<protein>
    <submittedName>
        <fullName evidence="2">Uncharacterized protein</fullName>
    </submittedName>
</protein>
<keyword evidence="3" id="KW-1185">Reference proteome</keyword>
<organism evidence="2 3">
    <name type="scientific">Araneus ventricosus</name>
    <name type="common">Orbweaver spider</name>
    <name type="synonym">Epeira ventricosa</name>
    <dbReference type="NCBI Taxonomy" id="182803"/>
    <lineage>
        <taxon>Eukaryota</taxon>
        <taxon>Metazoa</taxon>
        <taxon>Ecdysozoa</taxon>
        <taxon>Arthropoda</taxon>
        <taxon>Chelicerata</taxon>
        <taxon>Arachnida</taxon>
        <taxon>Araneae</taxon>
        <taxon>Araneomorphae</taxon>
        <taxon>Entelegynae</taxon>
        <taxon>Araneoidea</taxon>
        <taxon>Araneidae</taxon>
        <taxon>Araneus</taxon>
    </lineage>
</organism>
<evidence type="ECO:0000313" key="2">
    <source>
        <dbReference type="EMBL" id="GBN25562.1"/>
    </source>
</evidence>
<evidence type="ECO:0000313" key="3">
    <source>
        <dbReference type="Proteomes" id="UP000499080"/>
    </source>
</evidence>
<gene>
    <name evidence="2" type="ORF">AVEN_230092_1</name>
</gene>
<evidence type="ECO:0000256" key="1">
    <source>
        <dbReference type="SAM" id="MobiDB-lite"/>
    </source>
</evidence>
<sequence length="171" mass="19552">MALSLSPILPDYLDKMCFTLSVILDWRQTVTSQFVYSPRLFRAKVCCHYSVLFSLNYLDKSRPPQSRILPRLFRQSKLAIKYIHLCAGKTFTSERKHGSLWPSGEVSVLGQKNSRFKIHRVWGLLHVKSYEVAKRPTIGVVCKFGEELPVQVSSSSSDHGSKLRIRPKISL</sequence>
<proteinExistence type="predicted"/>
<dbReference type="Proteomes" id="UP000499080">
    <property type="component" value="Unassembled WGS sequence"/>
</dbReference>
<feature type="compositionally biased region" description="Basic residues" evidence="1">
    <location>
        <begin position="162"/>
        <end position="171"/>
    </location>
</feature>